<dbReference type="InterPro" id="IPR018713">
    <property type="entry name" value="MPAB/Lcp_cat_dom"/>
</dbReference>
<dbReference type="KEGG" id="aer:AERYTH_05485"/>
<dbReference type="Proteomes" id="UP000067689">
    <property type="component" value="Chromosome"/>
</dbReference>
<dbReference type="STRING" id="2041.AERYTH_05485"/>
<dbReference type="GO" id="GO:0016491">
    <property type="term" value="F:oxidoreductase activity"/>
    <property type="evidence" value="ECO:0007669"/>
    <property type="project" value="InterPro"/>
</dbReference>
<dbReference type="EMBL" id="CP011502">
    <property type="protein sequence ID" value="ALX04189.1"/>
    <property type="molecule type" value="Genomic_DNA"/>
</dbReference>
<dbReference type="PATRIC" id="fig|2041.4.peg.1141"/>
<dbReference type="Pfam" id="PF09995">
    <property type="entry name" value="MPAB_Lcp_cat"/>
    <property type="match status" value="1"/>
</dbReference>
<dbReference type="InterPro" id="IPR046366">
    <property type="entry name" value="MPAB"/>
</dbReference>
<organism evidence="2 3">
    <name type="scientific">Aeromicrobium erythreum</name>
    <dbReference type="NCBI Taxonomy" id="2041"/>
    <lineage>
        <taxon>Bacteria</taxon>
        <taxon>Bacillati</taxon>
        <taxon>Actinomycetota</taxon>
        <taxon>Actinomycetes</taxon>
        <taxon>Propionibacteriales</taxon>
        <taxon>Nocardioidaceae</taxon>
        <taxon>Aeromicrobium</taxon>
    </lineage>
</organism>
<reference evidence="2 3" key="1">
    <citation type="journal article" date="1991" name="Int. J. Syst. Bacteriol.">
        <title>Description of the erythromycin-producing bacterium Arthrobacter sp. strain NRRL B-3381 as Aeromicrobium erythreum gen. nov., sp. nov.</title>
        <authorList>
            <person name="Miller E.S."/>
            <person name="Woese C.R."/>
            <person name="Brenner S."/>
        </authorList>
    </citation>
    <scope>NUCLEOTIDE SEQUENCE [LARGE SCALE GENOMIC DNA]</scope>
    <source>
        <strain evidence="2 3">AR18</strain>
    </source>
</reference>
<proteinExistence type="predicted"/>
<dbReference type="OrthoDB" id="836517at2"/>
<accession>A0A0U4CTQ6</accession>
<sequence length="299" mass="34526">MGVPGLLPRDHWVRHVETLDPAVDYEEISRITGHHEFPWDLQQALSFALFRTYAVPSIGSLLHRTDEFTGSTQKRHDDTVIVLETVLDDGMENPDGRAAIRRMNQMHGSYDISNDDMLYVLCTFVVAPVRWIDELGWRRLTETELRAAVEYYRRLGRLMGIRGIPDDYAGFERHMDRYEAAHFAFDPGSRAVADATLDLFTTFYPRPLRPAMRTFAIALLDDHLRRAFDYPAPPRWVQRAARRAIRARSRVVRLLPPRRRPYDPRRSHRIRSYPGGFMVERLGTFPSGSRSDDVTASTA</sequence>
<dbReference type="RefSeq" id="WP_067855680.1">
    <property type="nucleotide sequence ID" value="NZ_CP011502.1"/>
</dbReference>
<name>A0A0U4CTQ6_9ACTN</name>
<dbReference type="PANTHER" id="PTHR36124:SF1">
    <property type="entry name" value="ER-BOUND OXYGENASE MPAB_MPAB'_RUBBER OXYGENASE CATALYTIC DOMAIN-CONTAINING PROTEIN"/>
    <property type="match status" value="1"/>
</dbReference>
<gene>
    <name evidence="2" type="ORF">AERYTH_05485</name>
</gene>
<protein>
    <recommendedName>
        <fullName evidence="1">ER-bound oxygenase mpaB/mpaB'/Rubber oxygenase catalytic domain-containing protein</fullName>
    </recommendedName>
</protein>
<feature type="domain" description="ER-bound oxygenase mpaB/mpaB'/Rubber oxygenase catalytic" evidence="1">
    <location>
        <begin position="72"/>
        <end position="246"/>
    </location>
</feature>
<evidence type="ECO:0000313" key="3">
    <source>
        <dbReference type="Proteomes" id="UP000067689"/>
    </source>
</evidence>
<evidence type="ECO:0000259" key="1">
    <source>
        <dbReference type="Pfam" id="PF09995"/>
    </source>
</evidence>
<evidence type="ECO:0000313" key="2">
    <source>
        <dbReference type="EMBL" id="ALX04189.1"/>
    </source>
</evidence>
<dbReference type="AlphaFoldDB" id="A0A0U4CTQ6"/>
<dbReference type="PANTHER" id="PTHR36124">
    <property type="match status" value="1"/>
</dbReference>
<keyword evidence="3" id="KW-1185">Reference proteome</keyword>